<evidence type="ECO:0000313" key="2">
    <source>
        <dbReference type="EMBL" id="MBB4906423.1"/>
    </source>
</evidence>
<name>A0A7W7Q402_9PSEU</name>
<reference evidence="2 3" key="1">
    <citation type="submission" date="2020-08" db="EMBL/GenBank/DDBJ databases">
        <title>Genomic Encyclopedia of Type Strains, Phase III (KMG-III): the genomes of soil and plant-associated and newly described type strains.</title>
        <authorList>
            <person name="Whitman W."/>
        </authorList>
    </citation>
    <scope>NUCLEOTIDE SEQUENCE [LARGE SCALE GENOMIC DNA]</scope>
    <source>
        <strain evidence="2 3">CECT 8960</strain>
    </source>
</reference>
<dbReference type="Proteomes" id="UP000520767">
    <property type="component" value="Unassembled WGS sequence"/>
</dbReference>
<evidence type="ECO:0000313" key="3">
    <source>
        <dbReference type="Proteomes" id="UP000520767"/>
    </source>
</evidence>
<keyword evidence="3" id="KW-1185">Reference proteome</keyword>
<comment type="caution">
    <text evidence="2">The sequence shown here is derived from an EMBL/GenBank/DDBJ whole genome shotgun (WGS) entry which is preliminary data.</text>
</comment>
<dbReference type="AlphaFoldDB" id="A0A7W7Q402"/>
<feature type="region of interest" description="Disordered" evidence="1">
    <location>
        <begin position="1"/>
        <end position="37"/>
    </location>
</feature>
<feature type="compositionally biased region" description="Polar residues" evidence="1">
    <location>
        <begin position="18"/>
        <end position="35"/>
    </location>
</feature>
<proteinExistence type="predicted"/>
<accession>A0A7W7Q402</accession>
<organism evidence="2 3">
    <name type="scientific">Actinophytocola algeriensis</name>
    <dbReference type="NCBI Taxonomy" id="1768010"/>
    <lineage>
        <taxon>Bacteria</taxon>
        <taxon>Bacillati</taxon>
        <taxon>Actinomycetota</taxon>
        <taxon>Actinomycetes</taxon>
        <taxon>Pseudonocardiales</taxon>
        <taxon>Pseudonocardiaceae</taxon>
    </lineage>
</organism>
<evidence type="ECO:0000256" key="1">
    <source>
        <dbReference type="SAM" id="MobiDB-lite"/>
    </source>
</evidence>
<gene>
    <name evidence="2" type="ORF">FHR82_002643</name>
</gene>
<dbReference type="EMBL" id="JACHJQ010000003">
    <property type="protein sequence ID" value="MBB4906423.1"/>
    <property type="molecule type" value="Genomic_DNA"/>
</dbReference>
<protein>
    <submittedName>
        <fullName evidence="2">Uncharacterized protein</fullName>
    </submittedName>
</protein>
<sequence>MYQHMHMDPLAAQAAVDRSNSNLAEQTGNQATNLANHEGTRAGFYGNAARAYETSFVANDEVQTATGRTHDHINTANQFTVNEYQVADDDNMALFNMQVNPTA</sequence>
<dbReference type="RefSeq" id="WP_184810638.1">
    <property type="nucleotide sequence ID" value="NZ_JACHJQ010000003.1"/>
</dbReference>